<feature type="compositionally biased region" description="Acidic residues" evidence="1">
    <location>
        <begin position="251"/>
        <end position="262"/>
    </location>
</feature>
<feature type="region of interest" description="Disordered" evidence="1">
    <location>
        <begin position="242"/>
        <end position="266"/>
    </location>
</feature>
<keyword evidence="3" id="KW-1185">Reference proteome</keyword>
<dbReference type="Proteomes" id="UP001168694">
    <property type="component" value="Unassembled WGS sequence"/>
</dbReference>
<sequence length="282" mass="31880">MAKIKKSARKFYEEAREVQGASSQVIREFQSLIKPELSSIERDPNLSPTGKKAKMDELKKEYGIRILQQANTMKQKYLTKLEKARVSADATIHAGLKKPDDEMVNRFNKSFNQLKVELMLTPRAETAKQKLTEFMAGIQEPYFANQIRESFADVAGNILSAAGPEKAKYQMELAQLFEKLESDHSTPEVAEAREVLRYVEQAQASPTLFGGFIAADAVTGLVGKEYADHLNSPEAWFAQQENAEHKPADFVDTDSDFEETEEQAPKVVEMSLEEAFRQHSRR</sequence>
<dbReference type="EMBL" id="JAUHLN010000002">
    <property type="protein sequence ID" value="MDN4073626.1"/>
    <property type="molecule type" value="Genomic_DNA"/>
</dbReference>
<name>A0ABT8E6U2_9BACL</name>
<evidence type="ECO:0000313" key="2">
    <source>
        <dbReference type="EMBL" id="MDN4073626.1"/>
    </source>
</evidence>
<organism evidence="2 3">
    <name type="scientific">Fictibacillus terranigra</name>
    <dbReference type="NCBI Taxonomy" id="3058424"/>
    <lineage>
        <taxon>Bacteria</taxon>
        <taxon>Bacillati</taxon>
        <taxon>Bacillota</taxon>
        <taxon>Bacilli</taxon>
        <taxon>Bacillales</taxon>
        <taxon>Fictibacillaceae</taxon>
        <taxon>Fictibacillus</taxon>
    </lineage>
</organism>
<gene>
    <name evidence="2" type="ORF">QYF49_11505</name>
</gene>
<accession>A0ABT8E6U2</accession>
<proteinExistence type="predicted"/>
<evidence type="ECO:0000313" key="3">
    <source>
        <dbReference type="Proteomes" id="UP001168694"/>
    </source>
</evidence>
<dbReference type="RefSeq" id="WP_290399733.1">
    <property type="nucleotide sequence ID" value="NZ_JAUHLN010000002.1"/>
</dbReference>
<reference evidence="2" key="1">
    <citation type="submission" date="2023-06" db="EMBL/GenBank/DDBJ databases">
        <title>Draft Genome Sequences of Representative Paenibacillus Polymyxa, Bacillus cereus, Fictibacillus sp., and Brevibacillus agri Strains Isolated from Amazonian Dark Earth.</title>
        <authorList>
            <person name="Pellegrinetti T.A."/>
            <person name="Cunha I.C.M."/>
            <person name="Chaves M.G."/>
            <person name="Freitas A.S."/>
            <person name="Silva A.V.R."/>
            <person name="Tsai S.M."/>
            <person name="Mendes L.W."/>
        </authorList>
    </citation>
    <scope>NUCLEOTIDE SEQUENCE</scope>
    <source>
        <strain evidence="2">CENA-BCM004</strain>
    </source>
</reference>
<protein>
    <submittedName>
        <fullName evidence="2">Uncharacterized protein</fullName>
    </submittedName>
</protein>
<evidence type="ECO:0000256" key="1">
    <source>
        <dbReference type="SAM" id="MobiDB-lite"/>
    </source>
</evidence>
<comment type="caution">
    <text evidence="2">The sequence shown here is derived from an EMBL/GenBank/DDBJ whole genome shotgun (WGS) entry which is preliminary data.</text>
</comment>